<accession>A0ABV8AAC0</accession>
<dbReference type="Gene3D" id="3.40.50.1000">
    <property type="entry name" value="HAD superfamily/HAD-like"/>
    <property type="match status" value="2"/>
</dbReference>
<protein>
    <submittedName>
        <fullName evidence="1">HAD family hydrolase</fullName>
        <ecNumber evidence="1">3.1.3.-</ecNumber>
    </submittedName>
</protein>
<sequence length="245" mass="27009">MTGLLALDLDGTILLAGEKLVPGIREEIRAWQAGGWRVAIITARYHRIPLIDDLGVDAYTRNYGAQVYVRGQEIQRRTLSPEVVEAALNDAPERARLMVLTPDVGFVQAIRWPSDRPLQEWPQGCDFVKVLLEHPDVSAVQRAAEIWAALPEVTLIRERPTACMLVAAGADKGSALQTVAHHFGIPLNRTVAAGDGFADAAMLQRAEQFLIVGRNPALRAGYAFAEQPADVPEQLSLLRREWQGY</sequence>
<evidence type="ECO:0000313" key="1">
    <source>
        <dbReference type="EMBL" id="MFC3861506.1"/>
    </source>
</evidence>
<dbReference type="PANTHER" id="PTHR10000:SF8">
    <property type="entry name" value="HAD SUPERFAMILY HYDROLASE-LIKE, TYPE 3"/>
    <property type="match status" value="1"/>
</dbReference>
<dbReference type="InterPro" id="IPR006379">
    <property type="entry name" value="HAD-SF_hydro_IIB"/>
</dbReference>
<dbReference type="RefSeq" id="WP_380078472.1">
    <property type="nucleotide sequence ID" value="NZ_JBHRZF010000144.1"/>
</dbReference>
<dbReference type="PROSITE" id="PS01228">
    <property type="entry name" value="COF_1"/>
    <property type="match status" value="1"/>
</dbReference>
<dbReference type="InterPro" id="IPR023214">
    <property type="entry name" value="HAD_sf"/>
</dbReference>
<proteinExistence type="predicted"/>
<dbReference type="EMBL" id="JBHRZF010000144">
    <property type="protein sequence ID" value="MFC3861506.1"/>
    <property type="molecule type" value="Genomic_DNA"/>
</dbReference>
<dbReference type="Proteomes" id="UP001595748">
    <property type="component" value="Unassembled WGS sequence"/>
</dbReference>
<organism evidence="1 2">
    <name type="scientific">Deinococcus antarcticus</name>
    <dbReference type="NCBI Taxonomy" id="1298767"/>
    <lineage>
        <taxon>Bacteria</taxon>
        <taxon>Thermotogati</taxon>
        <taxon>Deinococcota</taxon>
        <taxon>Deinococci</taxon>
        <taxon>Deinococcales</taxon>
        <taxon>Deinococcaceae</taxon>
        <taxon>Deinococcus</taxon>
    </lineage>
</organism>
<dbReference type="EC" id="3.1.3.-" evidence="1"/>
<dbReference type="SUPFAM" id="SSF56784">
    <property type="entry name" value="HAD-like"/>
    <property type="match status" value="1"/>
</dbReference>
<name>A0ABV8AAC0_9DEIO</name>
<gene>
    <name evidence="1" type="ORF">ACFOPQ_12120</name>
</gene>
<dbReference type="InterPro" id="IPR036412">
    <property type="entry name" value="HAD-like_sf"/>
</dbReference>
<reference evidence="2" key="1">
    <citation type="journal article" date="2019" name="Int. J. Syst. Evol. Microbiol.">
        <title>The Global Catalogue of Microorganisms (GCM) 10K type strain sequencing project: providing services to taxonomists for standard genome sequencing and annotation.</title>
        <authorList>
            <consortium name="The Broad Institute Genomics Platform"/>
            <consortium name="The Broad Institute Genome Sequencing Center for Infectious Disease"/>
            <person name="Wu L."/>
            <person name="Ma J."/>
        </authorList>
    </citation>
    <scope>NUCLEOTIDE SEQUENCE [LARGE SCALE GENOMIC DNA]</scope>
    <source>
        <strain evidence="2">CCTCC AB 2013263</strain>
    </source>
</reference>
<comment type="caution">
    <text evidence="1">The sequence shown here is derived from an EMBL/GenBank/DDBJ whole genome shotgun (WGS) entry which is preliminary data.</text>
</comment>
<evidence type="ECO:0000313" key="2">
    <source>
        <dbReference type="Proteomes" id="UP001595748"/>
    </source>
</evidence>
<dbReference type="PANTHER" id="PTHR10000">
    <property type="entry name" value="PHOSPHOSERINE PHOSPHATASE"/>
    <property type="match status" value="1"/>
</dbReference>
<dbReference type="NCBIfam" id="TIGR01484">
    <property type="entry name" value="HAD-SF-IIB"/>
    <property type="match status" value="1"/>
</dbReference>
<dbReference type="Pfam" id="PF08282">
    <property type="entry name" value="Hydrolase_3"/>
    <property type="match status" value="1"/>
</dbReference>
<keyword evidence="1" id="KW-0378">Hydrolase</keyword>
<dbReference type="GO" id="GO:0016787">
    <property type="term" value="F:hydrolase activity"/>
    <property type="evidence" value="ECO:0007669"/>
    <property type="project" value="UniProtKB-KW"/>
</dbReference>
<keyword evidence="2" id="KW-1185">Reference proteome</keyword>